<accession>A0A0A9E9X4</accession>
<protein>
    <submittedName>
        <fullName evidence="2">Uncharacterized protein</fullName>
    </submittedName>
</protein>
<reference evidence="2" key="1">
    <citation type="submission" date="2014-09" db="EMBL/GenBank/DDBJ databases">
        <authorList>
            <person name="Magalhaes I.L.F."/>
            <person name="Oliveira U."/>
            <person name="Santos F.R."/>
            <person name="Vidigal T.H.D.A."/>
            <person name="Brescovit A.D."/>
            <person name="Santos A.J."/>
        </authorList>
    </citation>
    <scope>NUCLEOTIDE SEQUENCE</scope>
    <source>
        <tissue evidence="2">Shoot tissue taken approximately 20 cm above the soil surface</tissue>
    </source>
</reference>
<organism evidence="2">
    <name type="scientific">Arundo donax</name>
    <name type="common">Giant reed</name>
    <name type="synonym">Donax arundinaceus</name>
    <dbReference type="NCBI Taxonomy" id="35708"/>
    <lineage>
        <taxon>Eukaryota</taxon>
        <taxon>Viridiplantae</taxon>
        <taxon>Streptophyta</taxon>
        <taxon>Embryophyta</taxon>
        <taxon>Tracheophyta</taxon>
        <taxon>Spermatophyta</taxon>
        <taxon>Magnoliopsida</taxon>
        <taxon>Liliopsida</taxon>
        <taxon>Poales</taxon>
        <taxon>Poaceae</taxon>
        <taxon>PACMAD clade</taxon>
        <taxon>Arundinoideae</taxon>
        <taxon>Arundineae</taxon>
        <taxon>Arundo</taxon>
    </lineage>
</organism>
<sequence>MPLYRRIPKLRGIAGGMHIGLPKYAPFNLKDIVRGGFKDGDEISLEHSHQVSGSTGSRNEIEGRGSTLQKNMGRRRVFWVDDPQYSGSMTLGRSVGSRVVYLKALGR</sequence>
<evidence type="ECO:0000256" key="1">
    <source>
        <dbReference type="SAM" id="MobiDB-lite"/>
    </source>
</evidence>
<reference evidence="2" key="2">
    <citation type="journal article" date="2015" name="Data Brief">
        <title>Shoot transcriptome of the giant reed, Arundo donax.</title>
        <authorList>
            <person name="Barrero R.A."/>
            <person name="Guerrero F.D."/>
            <person name="Moolhuijzen P."/>
            <person name="Goolsby J.A."/>
            <person name="Tidwell J."/>
            <person name="Bellgard S.E."/>
            <person name="Bellgard M.I."/>
        </authorList>
    </citation>
    <scope>NUCLEOTIDE SEQUENCE</scope>
    <source>
        <tissue evidence="2">Shoot tissue taken approximately 20 cm above the soil surface</tissue>
    </source>
</reference>
<evidence type="ECO:0000313" key="2">
    <source>
        <dbReference type="EMBL" id="JAD96851.1"/>
    </source>
</evidence>
<feature type="region of interest" description="Disordered" evidence="1">
    <location>
        <begin position="46"/>
        <end position="67"/>
    </location>
</feature>
<proteinExistence type="predicted"/>
<dbReference type="AlphaFoldDB" id="A0A0A9E9X4"/>
<dbReference type="EMBL" id="GBRH01201044">
    <property type="protein sequence ID" value="JAD96851.1"/>
    <property type="molecule type" value="Transcribed_RNA"/>
</dbReference>
<name>A0A0A9E9X4_ARUDO</name>